<dbReference type="PANTHER" id="PTHR43761:SF1">
    <property type="entry name" value="D-ISOMER SPECIFIC 2-HYDROXYACID DEHYDROGENASE CATALYTIC DOMAIN-CONTAINING PROTEIN-RELATED"/>
    <property type="match status" value="1"/>
</dbReference>
<dbReference type="PANTHER" id="PTHR43761">
    <property type="entry name" value="D-ISOMER SPECIFIC 2-HYDROXYACID DEHYDROGENASE FAMILY PROTEIN (AFU_ORTHOLOGUE AFUA_1G13630)"/>
    <property type="match status" value="1"/>
</dbReference>
<evidence type="ECO:0000313" key="5">
    <source>
        <dbReference type="EMBL" id="RGC33068.1"/>
    </source>
</evidence>
<protein>
    <submittedName>
        <fullName evidence="5">Dihydrofolate reductase</fullName>
    </submittedName>
</protein>
<reference evidence="5 6" key="1">
    <citation type="submission" date="2018-08" db="EMBL/GenBank/DDBJ databases">
        <title>A genome reference for cultivated species of the human gut microbiota.</title>
        <authorList>
            <person name="Zou Y."/>
            <person name="Xue W."/>
            <person name="Luo G."/>
        </authorList>
    </citation>
    <scope>NUCLEOTIDE SEQUENCE [LARGE SCALE GENOMIC DNA]</scope>
    <source>
        <strain evidence="5 6">AF19-21</strain>
    </source>
</reference>
<organism evidence="5 6">
    <name type="scientific">Hungatella hathewayi</name>
    <dbReference type="NCBI Taxonomy" id="154046"/>
    <lineage>
        <taxon>Bacteria</taxon>
        <taxon>Bacillati</taxon>
        <taxon>Bacillota</taxon>
        <taxon>Clostridia</taxon>
        <taxon>Lachnospirales</taxon>
        <taxon>Lachnospiraceae</taxon>
        <taxon>Hungatella</taxon>
    </lineage>
</organism>
<dbReference type="SUPFAM" id="SSF51735">
    <property type="entry name" value="NAD(P)-binding Rossmann-fold domains"/>
    <property type="match status" value="1"/>
</dbReference>
<accession>A0A3E2WZ66</accession>
<comment type="caution">
    <text evidence="5">The sequence shown here is derived from an EMBL/GenBank/DDBJ whole genome shotgun (WGS) entry which is preliminary data.</text>
</comment>
<dbReference type="Proteomes" id="UP000261111">
    <property type="component" value="Unassembled WGS sequence"/>
</dbReference>
<evidence type="ECO:0000256" key="3">
    <source>
        <dbReference type="ARBA" id="ARBA00023027"/>
    </source>
</evidence>
<keyword evidence="2" id="KW-0560">Oxidoreductase</keyword>
<feature type="domain" description="D-isomer specific 2-hydroxyacid dehydrogenase NAD-binding" evidence="4">
    <location>
        <begin position="148"/>
        <end position="241"/>
    </location>
</feature>
<dbReference type="InterPro" id="IPR006140">
    <property type="entry name" value="D-isomer_DH_NAD-bd"/>
</dbReference>
<gene>
    <name evidence="5" type="ORF">DWX41_08365</name>
</gene>
<evidence type="ECO:0000256" key="1">
    <source>
        <dbReference type="ARBA" id="ARBA00005854"/>
    </source>
</evidence>
<dbReference type="EMBL" id="QVIA01000007">
    <property type="protein sequence ID" value="RGC33068.1"/>
    <property type="molecule type" value="Genomic_DNA"/>
</dbReference>
<dbReference type="InterPro" id="IPR050418">
    <property type="entry name" value="D-iso_2-hydroxyacid_DH_PdxB"/>
</dbReference>
<dbReference type="Gene3D" id="3.40.50.720">
    <property type="entry name" value="NAD(P)-binding Rossmann-like Domain"/>
    <property type="match status" value="2"/>
</dbReference>
<comment type="similarity">
    <text evidence="1">Belongs to the D-isomer specific 2-hydroxyacid dehydrogenase family.</text>
</comment>
<dbReference type="GO" id="GO:0016616">
    <property type="term" value="F:oxidoreductase activity, acting on the CH-OH group of donors, NAD or NADP as acceptor"/>
    <property type="evidence" value="ECO:0007669"/>
    <property type="project" value="InterPro"/>
</dbReference>
<evidence type="ECO:0000256" key="2">
    <source>
        <dbReference type="ARBA" id="ARBA00023002"/>
    </source>
</evidence>
<dbReference type="GO" id="GO:0051287">
    <property type="term" value="F:NAD binding"/>
    <property type="evidence" value="ECO:0007669"/>
    <property type="project" value="InterPro"/>
</dbReference>
<proteinExistence type="inferred from homology"/>
<dbReference type="InterPro" id="IPR036291">
    <property type="entry name" value="NAD(P)-bd_dom_sf"/>
</dbReference>
<name>A0A3E2WZ66_9FIRM</name>
<dbReference type="SUPFAM" id="SSF52283">
    <property type="entry name" value="Formate/glycerate dehydrogenase catalytic domain-like"/>
    <property type="match status" value="1"/>
</dbReference>
<dbReference type="Pfam" id="PF02826">
    <property type="entry name" value="2-Hacid_dh_C"/>
    <property type="match status" value="1"/>
</dbReference>
<evidence type="ECO:0000259" key="4">
    <source>
        <dbReference type="Pfam" id="PF02826"/>
    </source>
</evidence>
<sequence length="318" mass="35827">MILSACTGRLWSSRKMRKFKKLVVLEPVRFDKAAEEALFEYAENVRIYRDIPPDDAEKIRRMKDAEAVLVFYTSQIGAQVIEACKDLRYIGMCCSLYTPASANVDISYARGKGITVTGIRKYGDQGVPEFISSELVRLFHGFGPRRWQEEEMELTGVKLGIVGMGDVGTAVAELMLAFQMDVYYFSRTRKPGIEDKGARYLPFHRLLETVDVLTTHLHKNTVIMTENDFKRFGNGKVLINTTFTPPYPLDALKGWLQQPGNYYIVDSAVSIGGTDGEIYQMSNVICPDVIAGQSVLSGVLLRKKVLQNIEEYLSSQDF</sequence>
<dbReference type="AlphaFoldDB" id="A0A3E2WZ66"/>
<evidence type="ECO:0000313" key="6">
    <source>
        <dbReference type="Proteomes" id="UP000261111"/>
    </source>
</evidence>
<keyword evidence="3" id="KW-0520">NAD</keyword>